<dbReference type="SUPFAM" id="SSF54523">
    <property type="entry name" value="Pili subunits"/>
    <property type="match status" value="1"/>
</dbReference>
<sequence>MFQQAKFETNLPTDIYSKQSSAQSGFTLIEVMVVVIIIAILAAVAFPAYTEYTRRASASAAQQEMQKIAEQLERYKAKNFTYKGFDPNYIYGVSEAMTEIVLPKGASGDQVKYTITLQDPISGKQLSSKDDANRGRNWAIKAESTDVRNYNLLMTSEGLRCKTKDSVTFTACTGSEITSW</sequence>
<dbReference type="InterPro" id="IPR045584">
    <property type="entry name" value="Pilin-like"/>
</dbReference>
<name>N8X136_ACIGI</name>
<dbReference type="eggNOG" id="COG4968">
    <property type="taxonomic scope" value="Bacteria"/>
</dbReference>
<evidence type="ECO:0000256" key="1">
    <source>
        <dbReference type="ARBA" id="ARBA00022481"/>
    </source>
</evidence>
<dbReference type="PATRIC" id="fig|1217656.3.peg.1240"/>
<keyword evidence="2" id="KW-1133">Transmembrane helix</keyword>
<evidence type="ECO:0008006" key="5">
    <source>
        <dbReference type="Google" id="ProtNLM"/>
    </source>
</evidence>
<dbReference type="InterPro" id="IPR031982">
    <property type="entry name" value="PilE-like"/>
</dbReference>
<reference evidence="3 4" key="1">
    <citation type="submission" date="2013-02" db="EMBL/GenBank/DDBJ databases">
        <title>The Genome Sequence of Acinetobacter guillouiae NIPH 991.</title>
        <authorList>
            <consortium name="The Broad Institute Genome Sequencing Platform"/>
            <consortium name="The Broad Institute Genome Sequencing Center for Infectious Disease"/>
            <person name="Cerqueira G."/>
            <person name="Feldgarden M."/>
            <person name="Courvalin P."/>
            <person name="Perichon B."/>
            <person name="Grillot-Courvalin C."/>
            <person name="Clermont D."/>
            <person name="Rocha E."/>
            <person name="Yoon E.-J."/>
            <person name="Nemec A."/>
            <person name="Walker B."/>
            <person name="Young S.K."/>
            <person name="Zeng Q."/>
            <person name="Gargeya S."/>
            <person name="Fitzgerald M."/>
            <person name="Haas B."/>
            <person name="Abouelleil A."/>
            <person name="Alvarado L."/>
            <person name="Arachchi H.M."/>
            <person name="Berlin A.M."/>
            <person name="Chapman S.B."/>
            <person name="Dewar J."/>
            <person name="Goldberg J."/>
            <person name="Griggs A."/>
            <person name="Gujja S."/>
            <person name="Hansen M."/>
            <person name="Howarth C."/>
            <person name="Imamovic A."/>
            <person name="Larimer J."/>
            <person name="McCowan C."/>
            <person name="Murphy C."/>
            <person name="Neiman D."/>
            <person name="Pearson M."/>
            <person name="Priest M."/>
            <person name="Roberts A."/>
            <person name="Saif S."/>
            <person name="Shea T."/>
            <person name="Sisk P."/>
            <person name="Sykes S."/>
            <person name="Wortman J."/>
            <person name="Nusbaum C."/>
            <person name="Birren B."/>
        </authorList>
    </citation>
    <scope>NUCLEOTIDE SEQUENCE [LARGE SCALE GENOMIC DNA]</scope>
    <source>
        <strain evidence="3 4">NIPH 991</strain>
    </source>
</reference>
<dbReference type="RefSeq" id="WP_004818647.1">
    <property type="nucleotide sequence ID" value="NZ_KB849456.1"/>
</dbReference>
<dbReference type="Proteomes" id="UP000013148">
    <property type="component" value="Unassembled WGS sequence"/>
</dbReference>
<dbReference type="PRINTS" id="PR00813">
    <property type="entry name" value="BCTERIALGSPG"/>
</dbReference>
<feature type="transmembrane region" description="Helical" evidence="2">
    <location>
        <begin position="26"/>
        <end position="49"/>
    </location>
</feature>
<gene>
    <name evidence="3" type="ORF">F964_01272</name>
</gene>
<dbReference type="NCBIfam" id="TIGR02532">
    <property type="entry name" value="IV_pilin_GFxxxE"/>
    <property type="match status" value="1"/>
</dbReference>
<dbReference type="GO" id="GO:0015627">
    <property type="term" value="C:type II protein secretion system complex"/>
    <property type="evidence" value="ECO:0007669"/>
    <property type="project" value="InterPro"/>
</dbReference>
<keyword evidence="2" id="KW-0812">Transmembrane</keyword>
<dbReference type="GO" id="GO:0015628">
    <property type="term" value="P:protein secretion by the type II secretion system"/>
    <property type="evidence" value="ECO:0007669"/>
    <property type="project" value="InterPro"/>
</dbReference>
<keyword evidence="1" id="KW-0488">Methylation</keyword>
<dbReference type="PANTHER" id="PTHR30093">
    <property type="entry name" value="GENERAL SECRETION PATHWAY PROTEIN G"/>
    <property type="match status" value="1"/>
</dbReference>
<dbReference type="AlphaFoldDB" id="N8X136"/>
<dbReference type="InterPro" id="IPR000983">
    <property type="entry name" value="Bac_GSPG_pilin"/>
</dbReference>
<dbReference type="PROSITE" id="PS00409">
    <property type="entry name" value="PROKAR_NTER_METHYL"/>
    <property type="match status" value="1"/>
</dbReference>
<keyword evidence="4" id="KW-1185">Reference proteome</keyword>
<evidence type="ECO:0000313" key="3">
    <source>
        <dbReference type="EMBL" id="ENV17956.1"/>
    </source>
</evidence>
<dbReference type="HOGENOM" id="CLU_091705_1_0_6"/>
<dbReference type="EMBL" id="APPJ01000009">
    <property type="protein sequence ID" value="ENV17956.1"/>
    <property type="molecule type" value="Genomic_DNA"/>
</dbReference>
<dbReference type="Gene3D" id="3.30.700.10">
    <property type="entry name" value="Glycoprotein, Type 4 Pilin"/>
    <property type="match status" value="1"/>
</dbReference>
<keyword evidence="2" id="KW-0472">Membrane</keyword>
<dbReference type="Pfam" id="PF16732">
    <property type="entry name" value="ComP_DUS"/>
    <property type="match status" value="1"/>
</dbReference>
<dbReference type="GO" id="GO:0043683">
    <property type="term" value="P:type IV pilus assembly"/>
    <property type="evidence" value="ECO:0007669"/>
    <property type="project" value="InterPro"/>
</dbReference>
<accession>N8X136</accession>
<proteinExistence type="predicted"/>
<protein>
    <recommendedName>
        <fullName evidence="5">Prepilin-type N-terminal cleavage/methylation domain-containing protein</fullName>
    </recommendedName>
</protein>
<evidence type="ECO:0000313" key="4">
    <source>
        <dbReference type="Proteomes" id="UP000013148"/>
    </source>
</evidence>
<evidence type="ECO:0000256" key="2">
    <source>
        <dbReference type="SAM" id="Phobius"/>
    </source>
</evidence>
<dbReference type="InterPro" id="IPR012902">
    <property type="entry name" value="N_methyl_site"/>
</dbReference>
<dbReference type="PANTHER" id="PTHR30093:SF47">
    <property type="entry name" value="TYPE IV PILUS NON-CORE MINOR PILIN PILE"/>
    <property type="match status" value="1"/>
</dbReference>
<organism evidence="3 4">
    <name type="scientific">Acinetobacter guillouiae NIPH 991</name>
    <dbReference type="NCBI Taxonomy" id="1217656"/>
    <lineage>
        <taxon>Bacteria</taxon>
        <taxon>Pseudomonadati</taxon>
        <taxon>Pseudomonadota</taxon>
        <taxon>Gammaproteobacteria</taxon>
        <taxon>Moraxellales</taxon>
        <taxon>Moraxellaceae</taxon>
        <taxon>Acinetobacter</taxon>
    </lineage>
</organism>
<dbReference type="Pfam" id="PF07963">
    <property type="entry name" value="N_methyl"/>
    <property type="match status" value="1"/>
</dbReference>
<comment type="caution">
    <text evidence="3">The sequence shown here is derived from an EMBL/GenBank/DDBJ whole genome shotgun (WGS) entry which is preliminary data.</text>
</comment>